<evidence type="ECO:0008006" key="4">
    <source>
        <dbReference type="Google" id="ProtNLM"/>
    </source>
</evidence>
<gene>
    <name evidence="2" type="ORF">A6768_11360</name>
</gene>
<evidence type="ECO:0000313" key="3">
    <source>
        <dbReference type="Proteomes" id="UP000219422"/>
    </source>
</evidence>
<dbReference type="Proteomes" id="UP000219422">
    <property type="component" value="Chromosome"/>
</dbReference>
<proteinExistence type="predicted"/>
<name>A0A291MZU4_SPHYA</name>
<keyword evidence="1" id="KW-1133">Transmembrane helix</keyword>
<dbReference type="EMBL" id="CP023741">
    <property type="protein sequence ID" value="ATI80531.1"/>
    <property type="molecule type" value="Genomic_DNA"/>
</dbReference>
<sequence>MRCIDLPGNQFEGDLIVELTRCTGWLELRSSRIGRGLALNGSHFARGDRDAAVTFSDTVIGDNLSARDLRALGSVKGRAVRVGSDISFDGAQIDGRGDGESLALDLSRASAVGRVRLCQGDSGRFTARGRIQLNNAVIGQLDCKAALFDGAGQPALVGDQLEVRGHADLSGLSEHGGSPFEAIGEVRLSAATILQQLQIHDARFSGEDNALSMVGTRLGADVLIGHSATRTQLFGTLYADDLRIAGRLIVHGLEAQGGETAISLRQCRIEGEVVLYEVTTNAPVRFDNSHANGIALEGVQITRARPATNRQGFPEHYAYPEDCLLDLSFVRLPSDLRLEAVHLQGGDLRIIAARIEGGLQLSRASIRDVAGLALIAQGAEFGTGVQIAGSPDEASRMEGEIQFLGATVGGDITLAHVTIGTPELPAALTLHSAQVASGLTLIHCTVHGAIRAGAAKLGGNFFVHSSVLVHPEDTVCDLRGVAIGGKLQFATAVRAEPIACRIDGQVVADNGEAATLGWERVAVADKSLLAFTNMRIARQIEAGTLIAEGAGALDLSGTSVPLLADRIDDKEDSWGAGKLTLGLDNFAYDRLQRPSGRSGDTPREIRTWRSKWLARRHDPESARPPRHLATVLRNQGLFEAARRVLVDAFAAEGQMRPTWVGRLLSEQFGMWFGHGLSGARAFMTLMLVWVLGIQIVTSMYERDLMIADESGKPLVSCGNRIDPTIYAADAMLPVLDLGEEKKCRIGQGPKAKPKPGWEIGDWEIFGEVALARFWWALYCVLGWTVVSLAIATWSGLFRRGGRE</sequence>
<keyword evidence="1" id="KW-0812">Transmembrane</keyword>
<dbReference type="AlphaFoldDB" id="A0A291MZU4"/>
<protein>
    <recommendedName>
        <fullName evidence="4">Membrane-associated oxidoreductase</fullName>
    </recommendedName>
</protein>
<organism evidence="2 3">
    <name type="scientific">Sphingobium yanoikuyae</name>
    <name type="common">Sphingomonas yanoikuyae</name>
    <dbReference type="NCBI Taxonomy" id="13690"/>
    <lineage>
        <taxon>Bacteria</taxon>
        <taxon>Pseudomonadati</taxon>
        <taxon>Pseudomonadota</taxon>
        <taxon>Alphaproteobacteria</taxon>
        <taxon>Sphingomonadales</taxon>
        <taxon>Sphingomonadaceae</taxon>
        <taxon>Sphingobium</taxon>
    </lineage>
</organism>
<evidence type="ECO:0000256" key="1">
    <source>
        <dbReference type="SAM" id="Phobius"/>
    </source>
</evidence>
<accession>A0A291MZU4</accession>
<dbReference type="KEGG" id="sya:A6768_11360"/>
<keyword evidence="1" id="KW-0472">Membrane</keyword>
<feature type="transmembrane region" description="Helical" evidence="1">
    <location>
        <begin position="773"/>
        <end position="797"/>
    </location>
</feature>
<evidence type="ECO:0000313" key="2">
    <source>
        <dbReference type="EMBL" id="ATI80531.1"/>
    </source>
</evidence>
<reference evidence="2 3" key="1">
    <citation type="submission" date="2017-10" db="EMBL/GenBank/DDBJ databases">
        <title>Sphingobium yanoikuyae S72.</title>
        <authorList>
            <person name="Sanchez E."/>
            <person name="Bustos P."/>
            <person name="Mendoza P."/>
            <person name="Guo X."/>
            <person name="Mendoza A."/>
        </authorList>
    </citation>
    <scope>NUCLEOTIDE SEQUENCE [LARGE SCALE GENOMIC DNA]</scope>
    <source>
        <strain evidence="2 3">S72</strain>
    </source>
</reference>